<dbReference type="RefSeq" id="WP_142706740.1">
    <property type="nucleotide sequence ID" value="NZ_VIRS01000016.1"/>
</dbReference>
<dbReference type="EMBL" id="VIRS01000016">
    <property type="protein sequence ID" value="TQS42854.1"/>
    <property type="molecule type" value="Genomic_DNA"/>
</dbReference>
<sequence length="222" mass="24549">MPSHRPPLQGISRREVEEAIRAAAQRDILDTESQGQRLSRRQADGDRPEAITALALLTTIERAHALLDDLAQRVARRAVRAGADFPDLGRAIGVTRQATRSRWPDLATPIRLYPWLIAHRSELLRLARRSLDLPLASWGVDDLPDHAAALVRAAVAGPHSLIARGYRNATTRNREWRGRDLFDIQDGLASLTRLAHRDQATAALLLDDADGLLETMPSALPL</sequence>
<gene>
    <name evidence="1" type="ORF">FL583_22655</name>
</gene>
<protein>
    <submittedName>
        <fullName evidence="1">Uncharacterized protein</fullName>
    </submittedName>
</protein>
<dbReference type="InParanoid" id="A0A545AND9"/>
<comment type="caution">
    <text evidence="1">The sequence shown here is derived from an EMBL/GenBank/DDBJ whole genome shotgun (WGS) entry which is preliminary data.</text>
</comment>
<organism evidence="1 2">
    <name type="scientific">Cryptosporangium phraense</name>
    <dbReference type="NCBI Taxonomy" id="2593070"/>
    <lineage>
        <taxon>Bacteria</taxon>
        <taxon>Bacillati</taxon>
        <taxon>Actinomycetota</taxon>
        <taxon>Actinomycetes</taxon>
        <taxon>Cryptosporangiales</taxon>
        <taxon>Cryptosporangiaceae</taxon>
        <taxon>Cryptosporangium</taxon>
    </lineage>
</organism>
<proteinExistence type="predicted"/>
<dbReference type="AlphaFoldDB" id="A0A545AND9"/>
<name>A0A545AND9_9ACTN</name>
<keyword evidence="2" id="KW-1185">Reference proteome</keyword>
<accession>A0A545AND9</accession>
<evidence type="ECO:0000313" key="2">
    <source>
        <dbReference type="Proteomes" id="UP000317982"/>
    </source>
</evidence>
<reference evidence="1 2" key="1">
    <citation type="submission" date="2019-07" db="EMBL/GenBank/DDBJ databases">
        <title>Cryptosporangium phraense sp. nov., isolated from plant litter.</title>
        <authorList>
            <person name="Suriyachadkun C."/>
        </authorList>
    </citation>
    <scope>NUCLEOTIDE SEQUENCE [LARGE SCALE GENOMIC DNA]</scope>
    <source>
        <strain evidence="1 2">A-T 5661</strain>
    </source>
</reference>
<dbReference type="OrthoDB" id="4329425at2"/>
<dbReference type="Proteomes" id="UP000317982">
    <property type="component" value="Unassembled WGS sequence"/>
</dbReference>
<evidence type="ECO:0000313" key="1">
    <source>
        <dbReference type="EMBL" id="TQS42854.1"/>
    </source>
</evidence>